<organism evidence="2 3">
    <name type="scientific">Kocuria rosea subsp. polaris</name>
    <dbReference type="NCBI Taxonomy" id="136273"/>
    <lineage>
        <taxon>Bacteria</taxon>
        <taxon>Bacillati</taxon>
        <taxon>Actinomycetota</taxon>
        <taxon>Actinomycetes</taxon>
        <taxon>Micrococcales</taxon>
        <taxon>Micrococcaceae</taxon>
        <taxon>Kocuria</taxon>
    </lineage>
</organism>
<evidence type="ECO:0000259" key="1">
    <source>
        <dbReference type="PROSITE" id="PS51782"/>
    </source>
</evidence>
<evidence type="ECO:0000313" key="2">
    <source>
        <dbReference type="EMBL" id="KHD96668.1"/>
    </source>
</evidence>
<dbReference type="InterPro" id="IPR045361">
    <property type="entry name" value="CIS_tube_prot_N"/>
</dbReference>
<dbReference type="PROSITE" id="PS51782">
    <property type="entry name" value="LYSM"/>
    <property type="match status" value="1"/>
</dbReference>
<dbReference type="RefSeq" id="WP_035929205.1">
    <property type="nucleotide sequence ID" value="NZ_JSUH01000014.1"/>
</dbReference>
<dbReference type="InterPro" id="IPR036779">
    <property type="entry name" value="LysM_dom_sf"/>
</dbReference>
<keyword evidence="3" id="KW-1185">Reference proteome</keyword>
<reference evidence="2 3" key="1">
    <citation type="journal article" date="2003" name="Int. J. Syst. Evol. Microbiol.">
        <title>Kocuria polaris sp. nov., an orange-pigmented psychrophilic bacterium isolated from an Antarctic cyanobacterial mat sample.</title>
        <authorList>
            <person name="Reddy G.S."/>
            <person name="Prakash J.S."/>
            <person name="Prabahar V."/>
            <person name="Matsumoto G.I."/>
            <person name="Stackebrandt E."/>
            <person name="Shivaji S."/>
        </authorList>
    </citation>
    <scope>NUCLEOTIDE SEQUENCE [LARGE SCALE GENOMIC DNA]</scope>
    <source>
        <strain evidence="2 3">CMS 76or</strain>
    </source>
</reference>
<proteinExistence type="predicted"/>
<name>A0A0A6VQL0_KOCRO</name>
<dbReference type="OrthoDB" id="9815939at2"/>
<evidence type="ECO:0000313" key="3">
    <source>
        <dbReference type="Proteomes" id="UP000030466"/>
    </source>
</evidence>
<dbReference type="Gene3D" id="3.10.350.10">
    <property type="entry name" value="LysM domain"/>
    <property type="match status" value="1"/>
</dbReference>
<feature type="domain" description="LysM" evidence="1">
    <location>
        <begin position="164"/>
        <end position="211"/>
    </location>
</feature>
<dbReference type="Pfam" id="PF19266">
    <property type="entry name" value="CIS_tube"/>
    <property type="match status" value="1"/>
</dbReference>
<dbReference type="Proteomes" id="UP000030466">
    <property type="component" value="Unassembled WGS sequence"/>
</dbReference>
<dbReference type="AlphaFoldDB" id="A0A0A6VQL0"/>
<accession>A0A0A6VQL0</accession>
<dbReference type="EMBL" id="JSUH01000014">
    <property type="protein sequence ID" value="KHD96668.1"/>
    <property type="molecule type" value="Genomic_DNA"/>
</dbReference>
<protein>
    <submittedName>
        <fullName evidence="2">Peptidoglycan-binding protein</fullName>
    </submittedName>
</protein>
<dbReference type="InterPro" id="IPR018392">
    <property type="entry name" value="LysM"/>
</dbReference>
<gene>
    <name evidence="2" type="ORF">GY22_14540</name>
</gene>
<sequence length="229" mass="25809">MAQELAKAVIKPLDGNKAEANEVIPVWFNPTEYSVEYSANFQEAAPPGLSNPILQFVNGNARVLTMDLLFDTYTDGGGRSVLELTDPITDLVSIDGSLHAPPRVMFLWGVFEFIAVVEKVSQKLTMFASDGKPVRSTLNVTFKQYRSVSEQLKNPRRNSADRTKRRVLESHDSIWLMAAREYGESRYWRLIAEYNDIDDPRRIPPGTVLVLPPLVPAESREARRETSRA</sequence>
<comment type="caution">
    <text evidence="2">The sequence shown here is derived from an EMBL/GenBank/DDBJ whole genome shotgun (WGS) entry which is preliminary data.</text>
</comment>